<dbReference type="PANTHER" id="PTHR37302">
    <property type="entry name" value="SLR1116 PROTEIN"/>
    <property type="match status" value="1"/>
</dbReference>
<keyword evidence="2" id="KW-0479">Metal-binding</keyword>
<sequence length="164" mass="19346">MKEILFGYAAYNYWANQKLAHVLRKLEKPAADQELVSSFPSIRKTVYHLWCAESMWYQRLQLAEKAVDPTIHFEGDFEEAIDHWLHQSRLLRDWVKHATAVRLEHTLAYIDRAKEYHKVPVKDVLLHIFNHTSYHRGQLVTLLRQVGVSKIPGMDYDDFTQGKK</sequence>
<evidence type="ECO:0000256" key="2">
    <source>
        <dbReference type="ARBA" id="ARBA00022723"/>
    </source>
</evidence>
<accession>A0ABV2TG14</accession>
<protein>
    <submittedName>
        <fullName evidence="3">DinB family protein</fullName>
    </submittedName>
</protein>
<dbReference type="Proteomes" id="UP001549749">
    <property type="component" value="Unassembled WGS sequence"/>
</dbReference>
<comment type="caution">
    <text evidence="3">The sequence shown here is derived from an EMBL/GenBank/DDBJ whole genome shotgun (WGS) entry which is preliminary data.</text>
</comment>
<evidence type="ECO:0000313" key="3">
    <source>
        <dbReference type="EMBL" id="MET7001210.1"/>
    </source>
</evidence>
<dbReference type="Pfam" id="PF05163">
    <property type="entry name" value="DinB"/>
    <property type="match status" value="1"/>
</dbReference>
<gene>
    <name evidence="3" type="ORF">ABR189_27760</name>
</gene>
<dbReference type="Gene3D" id="1.20.120.450">
    <property type="entry name" value="dinb family like domain"/>
    <property type="match status" value="1"/>
</dbReference>
<evidence type="ECO:0000313" key="4">
    <source>
        <dbReference type="Proteomes" id="UP001549749"/>
    </source>
</evidence>
<evidence type="ECO:0000256" key="1">
    <source>
        <dbReference type="ARBA" id="ARBA00008635"/>
    </source>
</evidence>
<reference evidence="3 4" key="1">
    <citation type="submission" date="2024-06" db="EMBL/GenBank/DDBJ databases">
        <title>Chitinophaga defluvii sp. nov., isolated from municipal sewage.</title>
        <authorList>
            <person name="Zhang L."/>
        </authorList>
    </citation>
    <scope>NUCLEOTIDE SEQUENCE [LARGE SCALE GENOMIC DNA]</scope>
    <source>
        <strain evidence="3 4">H8</strain>
    </source>
</reference>
<name>A0ABV2TG14_9BACT</name>
<dbReference type="EMBL" id="JBEXAC010000003">
    <property type="protein sequence ID" value="MET7001210.1"/>
    <property type="molecule type" value="Genomic_DNA"/>
</dbReference>
<organism evidence="3 4">
    <name type="scientific">Chitinophaga defluvii</name>
    <dbReference type="NCBI Taxonomy" id="3163343"/>
    <lineage>
        <taxon>Bacteria</taxon>
        <taxon>Pseudomonadati</taxon>
        <taxon>Bacteroidota</taxon>
        <taxon>Chitinophagia</taxon>
        <taxon>Chitinophagales</taxon>
        <taxon>Chitinophagaceae</taxon>
        <taxon>Chitinophaga</taxon>
    </lineage>
</organism>
<keyword evidence="4" id="KW-1185">Reference proteome</keyword>
<comment type="similarity">
    <text evidence="1">Belongs to the DinB family.</text>
</comment>
<dbReference type="SUPFAM" id="SSF109854">
    <property type="entry name" value="DinB/YfiT-like putative metalloenzymes"/>
    <property type="match status" value="1"/>
</dbReference>
<proteinExistence type="inferred from homology"/>
<dbReference type="InterPro" id="IPR034660">
    <property type="entry name" value="DinB/YfiT-like"/>
</dbReference>
<dbReference type="RefSeq" id="WP_354663782.1">
    <property type="nucleotide sequence ID" value="NZ_JBEXAC010000003.1"/>
</dbReference>
<dbReference type="PANTHER" id="PTHR37302:SF3">
    <property type="entry name" value="DAMAGE-INDUCIBLE PROTEIN DINB"/>
    <property type="match status" value="1"/>
</dbReference>
<dbReference type="InterPro" id="IPR007837">
    <property type="entry name" value="DinB"/>
</dbReference>